<sequence>MLSQNHPPARPDLPPPAPPPNGHIHPRLRRRRDPGLAPALANKAVVAAPLPLPPSRNPPLNFATPGFGPPVPRKPFFAAQRLNGSTIGSPLRRGHSIAVSIPTPSESASSSGDGDQEGDSDASSDVEHIQVPERPVPGIFRLPRPMGDLRAHPQGPWPPPGSSFSRSVLSAPRFTPIHRPYNGSSRSASSGTTQTRGVRRII</sequence>
<protein>
    <submittedName>
        <fullName evidence="2">Uncharacterized protein</fullName>
    </submittedName>
</protein>
<comment type="caution">
    <text evidence="2">The sequence shown here is derived from an EMBL/GenBank/DDBJ whole genome shotgun (WGS) entry which is preliminary data.</text>
</comment>
<feature type="compositionally biased region" description="Low complexity" evidence="1">
    <location>
        <begin position="36"/>
        <end position="49"/>
    </location>
</feature>
<dbReference type="AlphaFoldDB" id="A0AA40F6T6"/>
<feature type="compositionally biased region" description="Polar residues" evidence="1">
    <location>
        <begin position="182"/>
        <end position="196"/>
    </location>
</feature>
<gene>
    <name evidence="2" type="ORF">B0T18DRAFT_486541</name>
</gene>
<name>A0AA40F6T6_9PEZI</name>
<evidence type="ECO:0000256" key="1">
    <source>
        <dbReference type="SAM" id="MobiDB-lite"/>
    </source>
</evidence>
<dbReference type="EMBL" id="JAUKUD010000002">
    <property type="protein sequence ID" value="KAK0752126.1"/>
    <property type="molecule type" value="Genomic_DNA"/>
</dbReference>
<organism evidence="2 3">
    <name type="scientific">Schizothecium vesticola</name>
    <dbReference type="NCBI Taxonomy" id="314040"/>
    <lineage>
        <taxon>Eukaryota</taxon>
        <taxon>Fungi</taxon>
        <taxon>Dikarya</taxon>
        <taxon>Ascomycota</taxon>
        <taxon>Pezizomycotina</taxon>
        <taxon>Sordariomycetes</taxon>
        <taxon>Sordariomycetidae</taxon>
        <taxon>Sordariales</taxon>
        <taxon>Schizotheciaceae</taxon>
        <taxon>Schizothecium</taxon>
    </lineage>
</organism>
<keyword evidence="3" id="KW-1185">Reference proteome</keyword>
<feature type="region of interest" description="Disordered" evidence="1">
    <location>
        <begin position="1"/>
        <end position="202"/>
    </location>
</feature>
<feature type="non-terminal residue" evidence="2">
    <location>
        <position position="202"/>
    </location>
</feature>
<reference evidence="2" key="1">
    <citation type="submission" date="2023-06" db="EMBL/GenBank/DDBJ databases">
        <title>Genome-scale phylogeny and comparative genomics of the fungal order Sordariales.</title>
        <authorList>
            <consortium name="Lawrence Berkeley National Laboratory"/>
            <person name="Hensen N."/>
            <person name="Bonometti L."/>
            <person name="Westerberg I."/>
            <person name="Brannstrom I.O."/>
            <person name="Guillou S."/>
            <person name="Cros-Aarteil S."/>
            <person name="Calhoun S."/>
            <person name="Haridas S."/>
            <person name="Kuo A."/>
            <person name="Mondo S."/>
            <person name="Pangilinan J."/>
            <person name="Riley R."/>
            <person name="LaButti K."/>
            <person name="Andreopoulos B."/>
            <person name="Lipzen A."/>
            <person name="Chen C."/>
            <person name="Yanf M."/>
            <person name="Daum C."/>
            <person name="Ng V."/>
            <person name="Clum A."/>
            <person name="Steindorff A."/>
            <person name="Ohm R."/>
            <person name="Martin F."/>
            <person name="Silar P."/>
            <person name="Natvig D."/>
            <person name="Lalanne C."/>
            <person name="Gautier V."/>
            <person name="Ament-velasquez S.L."/>
            <person name="Kruys A."/>
            <person name="Hutchinson M.I."/>
            <person name="Powell A.J."/>
            <person name="Barry K."/>
            <person name="Miller A.N."/>
            <person name="Grigoriev I.V."/>
            <person name="Debuchy R."/>
            <person name="Gladieux P."/>
            <person name="Thoren M.H."/>
            <person name="Johannesson H."/>
        </authorList>
    </citation>
    <scope>NUCLEOTIDE SEQUENCE</scope>
    <source>
        <strain evidence="2">SMH3187-1</strain>
    </source>
</reference>
<feature type="compositionally biased region" description="Acidic residues" evidence="1">
    <location>
        <begin position="114"/>
        <end position="124"/>
    </location>
</feature>
<feature type="compositionally biased region" description="Pro residues" evidence="1">
    <location>
        <begin position="8"/>
        <end position="21"/>
    </location>
</feature>
<evidence type="ECO:0000313" key="3">
    <source>
        <dbReference type="Proteomes" id="UP001172155"/>
    </source>
</evidence>
<proteinExistence type="predicted"/>
<dbReference type="Proteomes" id="UP001172155">
    <property type="component" value="Unassembled WGS sequence"/>
</dbReference>
<evidence type="ECO:0000313" key="2">
    <source>
        <dbReference type="EMBL" id="KAK0752126.1"/>
    </source>
</evidence>
<accession>A0AA40F6T6</accession>